<dbReference type="PANTHER" id="PTHR30537:SF17">
    <property type="entry name" value="LYSR-FAMILY REGULATORY PROTEIN"/>
    <property type="match status" value="1"/>
</dbReference>
<accession>A0A6P2URH2</accession>
<dbReference type="InterPro" id="IPR000847">
    <property type="entry name" value="LysR_HTH_N"/>
</dbReference>
<dbReference type="PROSITE" id="PS50931">
    <property type="entry name" value="HTH_LYSR"/>
    <property type="match status" value="1"/>
</dbReference>
<evidence type="ECO:0000259" key="5">
    <source>
        <dbReference type="PROSITE" id="PS50931"/>
    </source>
</evidence>
<dbReference type="EMBL" id="CABVQI010000005">
    <property type="protein sequence ID" value="VWC73035.1"/>
    <property type="molecule type" value="Genomic_DNA"/>
</dbReference>
<gene>
    <name evidence="6" type="ORF">BLA18112_02089</name>
</gene>
<evidence type="ECO:0000313" key="6">
    <source>
        <dbReference type="EMBL" id="VWC73035.1"/>
    </source>
</evidence>
<evidence type="ECO:0000256" key="1">
    <source>
        <dbReference type="ARBA" id="ARBA00009437"/>
    </source>
</evidence>
<dbReference type="RefSeq" id="WP_175043574.1">
    <property type="nucleotide sequence ID" value="NZ_CABVQI010000005.1"/>
</dbReference>
<organism evidence="6 7">
    <name type="scientific">Burkholderia lata (strain ATCC 17760 / DSM 23089 / LMG 22485 / NCIMB 9086 / R18194 / 383)</name>
    <dbReference type="NCBI Taxonomy" id="482957"/>
    <lineage>
        <taxon>Bacteria</taxon>
        <taxon>Pseudomonadati</taxon>
        <taxon>Pseudomonadota</taxon>
        <taxon>Betaproteobacteria</taxon>
        <taxon>Burkholderiales</taxon>
        <taxon>Burkholderiaceae</taxon>
        <taxon>Burkholderia</taxon>
        <taxon>Burkholderia cepacia complex</taxon>
    </lineage>
</organism>
<dbReference type="Gene3D" id="3.40.190.290">
    <property type="match status" value="1"/>
</dbReference>
<dbReference type="SUPFAM" id="SSF46785">
    <property type="entry name" value="Winged helix' DNA-binding domain"/>
    <property type="match status" value="1"/>
</dbReference>
<dbReference type="InterPro" id="IPR005119">
    <property type="entry name" value="LysR_subst-bd"/>
</dbReference>
<dbReference type="InterPro" id="IPR058163">
    <property type="entry name" value="LysR-type_TF_proteobact-type"/>
</dbReference>
<dbReference type="Gene3D" id="1.10.10.10">
    <property type="entry name" value="Winged helix-like DNA-binding domain superfamily/Winged helix DNA-binding domain"/>
    <property type="match status" value="1"/>
</dbReference>
<reference evidence="6 7" key="1">
    <citation type="submission" date="2019-09" db="EMBL/GenBank/DDBJ databases">
        <authorList>
            <person name="Depoorter E."/>
        </authorList>
    </citation>
    <scope>NUCLEOTIDE SEQUENCE [LARGE SCALE GENOMIC DNA]</scope>
    <source>
        <strain evidence="6">R-18112</strain>
    </source>
</reference>
<feature type="domain" description="HTH lysR-type" evidence="5">
    <location>
        <begin position="1"/>
        <end position="59"/>
    </location>
</feature>
<dbReference type="CDD" id="cd08472">
    <property type="entry name" value="PBP2_CrgA_like_3"/>
    <property type="match status" value="1"/>
</dbReference>
<dbReference type="GO" id="GO:0003700">
    <property type="term" value="F:DNA-binding transcription factor activity"/>
    <property type="evidence" value="ECO:0007669"/>
    <property type="project" value="InterPro"/>
</dbReference>
<dbReference type="GO" id="GO:0006351">
    <property type="term" value="P:DNA-templated transcription"/>
    <property type="evidence" value="ECO:0007669"/>
    <property type="project" value="TreeGrafter"/>
</dbReference>
<keyword evidence="3" id="KW-0238">DNA-binding</keyword>
<dbReference type="InterPro" id="IPR036388">
    <property type="entry name" value="WH-like_DNA-bd_sf"/>
</dbReference>
<evidence type="ECO:0000256" key="4">
    <source>
        <dbReference type="ARBA" id="ARBA00023163"/>
    </source>
</evidence>
<evidence type="ECO:0000256" key="2">
    <source>
        <dbReference type="ARBA" id="ARBA00023015"/>
    </source>
</evidence>
<dbReference type="SUPFAM" id="SSF53850">
    <property type="entry name" value="Periplasmic binding protein-like II"/>
    <property type="match status" value="1"/>
</dbReference>
<dbReference type="GO" id="GO:0043565">
    <property type="term" value="F:sequence-specific DNA binding"/>
    <property type="evidence" value="ECO:0007669"/>
    <property type="project" value="TreeGrafter"/>
</dbReference>
<proteinExistence type="inferred from homology"/>
<dbReference type="AlphaFoldDB" id="A0A6P2URH2"/>
<comment type="similarity">
    <text evidence="1">Belongs to the LysR transcriptional regulatory family.</text>
</comment>
<dbReference type="InterPro" id="IPR036390">
    <property type="entry name" value="WH_DNA-bd_sf"/>
</dbReference>
<evidence type="ECO:0000313" key="7">
    <source>
        <dbReference type="Proteomes" id="UP000494274"/>
    </source>
</evidence>
<keyword evidence="2" id="KW-0805">Transcription regulation</keyword>
<dbReference type="Pfam" id="PF03466">
    <property type="entry name" value="LysR_substrate"/>
    <property type="match status" value="1"/>
</dbReference>
<evidence type="ECO:0000256" key="3">
    <source>
        <dbReference type="ARBA" id="ARBA00023125"/>
    </source>
</evidence>
<dbReference type="PANTHER" id="PTHR30537">
    <property type="entry name" value="HTH-TYPE TRANSCRIPTIONAL REGULATOR"/>
    <property type="match status" value="1"/>
</dbReference>
<keyword evidence="4" id="KW-0804">Transcription</keyword>
<dbReference type="Pfam" id="PF00126">
    <property type="entry name" value="HTH_1"/>
    <property type="match status" value="1"/>
</dbReference>
<protein>
    <submittedName>
        <fullName evidence="6">Transcriptional regulator</fullName>
    </submittedName>
</protein>
<sequence length="303" mass="33316">MDRITAMNVFVRVVEAGTFTKAADTLDMPNATVTRLIQKLEEDLQVRLLHRTTRSVTVTPEGAIYYERVVRLLADLAEIESSTTHARAKPSGKIRVDTAAAIGTLVLAPALADFYDAYPDVEIELNIGNKRTDLVAEGVDCVIRAGEVDEQFLVARQIGSFGFTTCATPALLDTNGVPASPEQLHDLPTLGMIPARGSRALPFRFSNDGKQDELALNHRLVVNDTNAYLAAGLASLGIIQTPAYSVRDAIAAGKLVPILEDWQPAANPIYVIYPPNRYLSAKVRVFIDWVVELFERDDDLRRR</sequence>
<dbReference type="Proteomes" id="UP000494274">
    <property type="component" value="Unassembled WGS sequence"/>
</dbReference>
<name>A0A6P2URH2_BURL3</name>
<dbReference type="FunFam" id="1.10.10.10:FF:000001">
    <property type="entry name" value="LysR family transcriptional regulator"/>
    <property type="match status" value="1"/>
</dbReference>